<evidence type="ECO:0000256" key="2">
    <source>
        <dbReference type="SAM" id="Phobius"/>
    </source>
</evidence>
<keyword evidence="2" id="KW-0472">Membrane</keyword>
<dbReference type="Pfam" id="PF01725">
    <property type="entry name" value="Ham1p_like"/>
    <property type="match status" value="1"/>
</dbReference>
<keyword evidence="2" id="KW-0812">Transmembrane</keyword>
<protein>
    <submittedName>
        <fullName evidence="3">Xanthosine triphosphate pyrophosphatase</fullName>
    </submittedName>
</protein>
<gene>
    <name evidence="3" type="ORF">IV203_020840</name>
</gene>
<keyword evidence="1" id="KW-0378">Hydrolase</keyword>
<evidence type="ECO:0000313" key="4">
    <source>
        <dbReference type="Proteomes" id="UP000693970"/>
    </source>
</evidence>
<keyword evidence="4" id="KW-1185">Reference proteome</keyword>
<comment type="caution">
    <text evidence="3">The sequence shown here is derived from an EMBL/GenBank/DDBJ whole genome shotgun (WGS) entry which is preliminary data.</text>
</comment>
<dbReference type="CDD" id="cd00515">
    <property type="entry name" value="HAM1"/>
    <property type="match status" value="1"/>
</dbReference>
<organism evidence="3 4">
    <name type="scientific">Nitzschia inconspicua</name>
    <dbReference type="NCBI Taxonomy" id="303405"/>
    <lineage>
        <taxon>Eukaryota</taxon>
        <taxon>Sar</taxon>
        <taxon>Stramenopiles</taxon>
        <taxon>Ochrophyta</taxon>
        <taxon>Bacillariophyta</taxon>
        <taxon>Bacillariophyceae</taxon>
        <taxon>Bacillariophycidae</taxon>
        <taxon>Bacillariales</taxon>
        <taxon>Bacillariaceae</taxon>
        <taxon>Nitzschia</taxon>
    </lineage>
</organism>
<dbReference type="GO" id="GO:0009143">
    <property type="term" value="P:nucleoside triphosphate catabolic process"/>
    <property type="evidence" value="ECO:0007669"/>
    <property type="project" value="InterPro"/>
</dbReference>
<evidence type="ECO:0000256" key="1">
    <source>
        <dbReference type="ARBA" id="ARBA00022801"/>
    </source>
</evidence>
<sequence length="355" mass="39640">MPKELSRNCHSSLPQTTIKKHRLIFYEMQHKPQQAGKQVTNSFNLLEDASKKSKMNTKVRIMTYSFGSTRDCICEIEGCTFEQSSINMSASLVTVIRRFFPILMLLVFCILPCVDALAFGASPPDKKLQNQLEIAFVTGNEMKVRELSKILTAEGVIDPANPELSLVKLRVVKVDLPEIQEVDTEGIAKDKVLLAAQLANGPAICEDTSLEFHALGGQPGPFIKFFQDRLKSEGLWRILTAYEDKSATAVCTLAFCTAPHADPVLFTGRVHGTIVEPIEGRGFGWDSIFVPEGEDQPFSCLSTERKNELSHRGDAVRQWAKWLLVNKDELIERQNTGRRSIGHKGLDFKSTSPEQ</sequence>
<name>A0A9K3PDE6_9STRA</name>
<dbReference type="Proteomes" id="UP000693970">
    <property type="component" value="Unassembled WGS sequence"/>
</dbReference>
<reference evidence="3" key="2">
    <citation type="submission" date="2021-04" db="EMBL/GenBank/DDBJ databases">
        <authorList>
            <person name="Podell S."/>
        </authorList>
    </citation>
    <scope>NUCLEOTIDE SEQUENCE</scope>
    <source>
        <strain evidence="3">Hildebrandi</strain>
    </source>
</reference>
<proteinExistence type="predicted"/>
<dbReference type="GO" id="GO:0005737">
    <property type="term" value="C:cytoplasm"/>
    <property type="evidence" value="ECO:0007669"/>
    <property type="project" value="TreeGrafter"/>
</dbReference>
<dbReference type="InterPro" id="IPR002637">
    <property type="entry name" value="RdgB/HAM1"/>
</dbReference>
<feature type="transmembrane region" description="Helical" evidence="2">
    <location>
        <begin position="99"/>
        <end position="121"/>
    </location>
</feature>
<dbReference type="AlphaFoldDB" id="A0A9K3PDE6"/>
<keyword evidence="2" id="KW-1133">Transmembrane helix</keyword>
<dbReference type="PANTHER" id="PTHR11067:SF9">
    <property type="entry name" value="INOSINE TRIPHOSPHATE PYROPHOSPHATASE"/>
    <property type="match status" value="1"/>
</dbReference>
<accession>A0A9K3PDE6</accession>
<dbReference type="EMBL" id="JAGRRH010000024">
    <property type="protein sequence ID" value="KAG7342895.1"/>
    <property type="molecule type" value="Genomic_DNA"/>
</dbReference>
<dbReference type="PANTHER" id="PTHR11067">
    <property type="entry name" value="INOSINE TRIPHOSPHATE PYROPHOSPHATASE/HAM1 PROTEIN"/>
    <property type="match status" value="1"/>
</dbReference>
<reference evidence="3" key="1">
    <citation type="journal article" date="2021" name="Sci. Rep.">
        <title>Diploid genomic architecture of Nitzschia inconspicua, an elite biomass production diatom.</title>
        <authorList>
            <person name="Oliver A."/>
            <person name="Podell S."/>
            <person name="Pinowska A."/>
            <person name="Traller J.C."/>
            <person name="Smith S.R."/>
            <person name="McClure R."/>
            <person name="Beliaev A."/>
            <person name="Bohutskyi P."/>
            <person name="Hill E.A."/>
            <person name="Rabines A."/>
            <person name="Zheng H."/>
            <person name="Allen L.Z."/>
            <person name="Kuo A."/>
            <person name="Grigoriev I.V."/>
            <person name="Allen A.E."/>
            <person name="Hazlebeck D."/>
            <person name="Allen E.E."/>
        </authorList>
    </citation>
    <scope>NUCLEOTIDE SEQUENCE</scope>
    <source>
        <strain evidence="3">Hildebrandi</strain>
    </source>
</reference>
<evidence type="ECO:0000313" key="3">
    <source>
        <dbReference type="EMBL" id="KAG7342895.1"/>
    </source>
</evidence>
<dbReference type="GO" id="GO:0047429">
    <property type="term" value="F:nucleoside triphosphate diphosphatase activity"/>
    <property type="evidence" value="ECO:0007669"/>
    <property type="project" value="InterPro"/>
</dbReference>
<dbReference type="OrthoDB" id="6288734at2759"/>